<dbReference type="AlphaFoldDB" id="A0A484KZ44"/>
<evidence type="ECO:0000313" key="7">
    <source>
        <dbReference type="Proteomes" id="UP000595140"/>
    </source>
</evidence>
<dbReference type="Pfam" id="PF02902">
    <property type="entry name" value="Peptidase_C48"/>
    <property type="match status" value="1"/>
</dbReference>
<dbReference type="Gene3D" id="3.40.395.10">
    <property type="entry name" value="Adenoviral Proteinase, Chain A"/>
    <property type="match status" value="1"/>
</dbReference>
<proteinExistence type="inferred from homology"/>
<organism evidence="6 7">
    <name type="scientific">Cuscuta campestris</name>
    <dbReference type="NCBI Taxonomy" id="132261"/>
    <lineage>
        <taxon>Eukaryota</taxon>
        <taxon>Viridiplantae</taxon>
        <taxon>Streptophyta</taxon>
        <taxon>Embryophyta</taxon>
        <taxon>Tracheophyta</taxon>
        <taxon>Spermatophyta</taxon>
        <taxon>Magnoliopsida</taxon>
        <taxon>eudicotyledons</taxon>
        <taxon>Gunneridae</taxon>
        <taxon>Pentapetalae</taxon>
        <taxon>asterids</taxon>
        <taxon>lamiids</taxon>
        <taxon>Solanales</taxon>
        <taxon>Convolvulaceae</taxon>
        <taxon>Cuscuteae</taxon>
        <taxon>Cuscuta</taxon>
        <taxon>Cuscuta subgen. Grammica</taxon>
        <taxon>Cuscuta sect. Cleistogrammica</taxon>
    </lineage>
</organism>
<keyword evidence="7" id="KW-1185">Reference proteome</keyword>
<evidence type="ECO:0000259" key="5">
    <source>
        <dbReference type="PROSITE" id="PS50600"/>
    </source>
</evidence>
<gene>
    <name evidence="6" type="ORF">CCAM_LOCUS9558</name>
</gene>
<dbReference type="GO" id="GO:0006508">
    <property type="term" value="P:proteolysis"/>
    <property type="evidence" value="ECO:0007669"/>
    <property type="project" value="UniProtKB-KW"/>
</dbReference>
<feature type="domain" description="Ubiquitin-like protease family profile" evidence="5">
    <location>
        <begin position="571"/>
        <end position="761"/>
    </location>
</feature>
<dbReference type="EMBL" id="OOIL02000646">
    <property type="protein sequence ID" value="VFQ67782.1"/>
    <property type="molecule type" value="Genomic_DNA"/>
</dbReference>
<comment type="similarity">
    <text evidence="1">Belongs to the peptidase C48 family.</text>
</comment>
<dbReference type="OrthoDB" id="1295285at2759"/>
<dbReference type="GO" id="GO:0008234">
    <property type="term" value="F:cysteine-type peptidase activity"/>
    <property type="evidence" value="ECO:0007669"/>
    <property type="project" value="InterPro"/>
</dbReference>
<dbReference type="PANTHER" id="PTHR48449">
    <property type="entry name" value="DUF1985 DOMAIN-CONTAINING PROTEIN"/>
    <property type="match status" value="1"/>
</dbReference>
<dbReference type="InterPro" id="IPR038765">
    <property type="entry name" value="Papain-like_cys_pep_sf"/>
</dbReference>
<keyword evidence="2" id="KW-0645">Protease</keyword>
<reference evidence="6 7" key="1">
    <citation type="submission" date="2018-04" db="EMBL/GenBank/DDBJ databases">
        <authorList>
            <person name="Vogel A."/>
        </authorList>
    </citation>
    <scope>NUCLEOTIDE SEQUENCE [LARGE SCALE GENOMIC DNA]</scope>
</reference>
<dbReference type="PROSITE" id="PS50600">
    <property type="entry name" value="ULP_PROTEASE"/>
    <property type="match status" value="1"/>
</dbReference>
<name>A0A484KZ44_9ASTE</name>
<feature type="region of interest" description="Disordered" evidence="4">
    <location>
        <begin position="1"/>
        <end position="41"/>
    </location>
</feature>
<feature type="region of interest" description="Disordered" evidence="4">
    <location>
        <begin position="319"/>
        <end position="343"/>
    </location>
</feature>
<evidence type="ECO:0000313" key="6">
    <source>
        <dbReference type="EMBL" id="VFQ67782.1"/>
    </source>
</evidence>
<feature type="compositionally biased region" description="Basic and acidic residues" evidence="4">
    <location>
        <begin position="9"/>
        <end position="19"/>
    </location>
</feature>
<evidence type="ECO:0000256" key="3">
    <source>
        <dbReference type="ARBA" id="ARBA00022801"/>
    </source>
</evidence>
<dbReference type="SUPFAM" id="SSF54001">
    <property type="entry name" value="Cysteine proteinases"/>
    <property type="match status" value="1"/>
</dbReference>
<evidence type="ECO:0000256" key="1">
    <source>
        <dbReference type="ARBA" id="ARBA00005234"/>
    </source>
</evidence>
<accession>A0A484KZ44</accession>
<dbReference type="Proteomes" id="UP000595140">
    <property type="component" value="Unassembled WGS sequence"/>
</dbReference>
<protein>
    <recommendedName>
        <fullName evidence="5">Ubiquitin-like protease family profile domain-containing protein</fullName>
    </recommendedName>
</protein>
<dbReference type="InterPro" id="IPR003653">
    <property type="entry name" value="Peptidase_C48_C"/>
</dbReference>
<evidence type="ECO:0000256" key="4">
    <source>
        <dbReference type="SAM" id="MobiDB-lite"/>
    </source>
</evidence>
<feature type="compositionally biased region" description="Basic residues" evidence="4">
    <location>
        <begin position="24"/>
        <end position="35"/>
    </location>
</feature>
<evidence type="ECO:0000256" key="2">
    <source>
        <dbReference type="ARBA" id="ARBA00022670"/>
    </source>
</evidence>
<dbReference type="PANTHER" id="PTHR48449:SF1">
    <property type="entry name" value="DUF1985 DOMAIN-CONTAINING PROTEIN"/>
    <property type="match status" value="1"/>
</dbReference>
<keyword evidence="3" id="KW-0378">Hydrolase</keyword>
<sequence>MTDEEDTRSDEIADEDKRPATKQMAKRPKVSRKFVKKGDTAQPKDGGINTYCNVLETVRRIKGVLRKEELEVFRGTVFGKLLDVPEVSRKFVKKGDTAQPKDGGINTYCNVLETVRRIKGVLRKEELEVFRGTVFGKLLDVPEVRWISNGLLVGLLERYKLPKQGITGCKEMKFKIKGRKVLFTKPEFELIAGLGSGGNRITLNDERLGDFGLRYFNTGKFVQRCHITDALLQHNRDDPGVETDDVVKLALLHLLGNVMFGHQSCESQGKVLKMILEQLERQKGDDTEERGFKKIDDEIVNENVESEDMENKNMGKDTILEEDGTDHGDVGKDGTSRHDDNDLGHVDTIVINEGDDKIKEGMRDERSIETLPKLSETQFSDQFFEQMDKEVNAILKGTIEGNIFEKEGGSDMEPAANANFEKVQMDSTIDEQGITLPEEGMDIKGKCMDVDVATKELVEHVKMDTIIDARPISEYNGNAENEAPCVQTHKSKRQTKEPQKLSLSGRKVQKKTHKMKEAVKSKFEVTLSQMEVVIGPFSLNPKEMPPQEDIDKLKTFLECGVLKRKARTRVRKIYTKGEENMTKKPIHMEVGMFYLEVKRFNYKLTQTYSTVTPFFLECLKRHQDDIDKKIKTKEDVGSVSNLTVEVFGFARKCAFPWARSDFVYMPLNTGGHWVLLVLAVESKIVWVYNSKGGRSLKDIAEYSICIKCLLPKLIDLCDVYINHPTGPMGDNKLDLKAADFCPKQTDAGSCRMFVLKIAEYLMMDMDIRDIRTDQMAAYRMKMATELVRFAESNMAAKE</sequence>